<feature type="chain" id="PRO_5046400174" evidence="2">
    <location>
        <begin position="20"/>
        <end position="391"/>
    </location>
</feature>
<protein>
    <submittedName>
        <fullName evidence="3">Glycoside hydrolase family 172 protein</fullName>
    </submittedName>
</protein>
<dbReference type="Gene3D" id="2.60.120.1390">
    <property type="match status" value="1"/>
</dbReference>
<accession>A0ABW2DHI0</accession>
<evidence type="ECO:0000256" key="2">
    <source>
        <dbReference type="SAM" id="SignalP"/>
    </source>
</evidence>
<dbReference type="Pfam" id="PF11175">
    <property type="entry name" value="DUF2961"/>
    <property type="match status" value="1"/>
</dbReference>
<feature type="region of interest" description="Disordered" evidence="1">
    <location>
        <begin position="46"/>
        <end position="65"/>
    </location>
</feature>
<dbReference type="GO" id="GO:0016787">
    <property type="term" value="F:hydrolase activity"/>
    <property type="evidence" value="ECO:0007669"/>
    <property type="project" value="UniProtKB-KW"/>
</dbReference>
<sequence length="391" mass="44430">MRKIIFTLISIFLFTFAQAQNKGKFNGLDLNMGNLSKLSDAKTRSISPENFTGAKGKGGMADPVKDKGKRNVANAAVNASELGQGWKVNPYVIIKAGETLTIAEMEGPGAIQQIWMTPTGNWRYTIMRIYWDDEKDPSVEVPVGDFFGMGWGVYAPLNSLAITVNPGSSFNSYWKMPFRKKCKITMENTNTDAEMRLYYQVNYVLTDIPEDEGYFHAQFRRSNPTTNSLHTLVDGIKGKGHYVGTYMAFGANNNGWWGEGEMKFYMDGDKDFATIVGTGTEDYFNGSYNFENKATKQYEEYSTAYAGLHQVIRPDGLYKSQQRFGMYRWHILDPIRFEKDLKVIVQDLGYRGRPRPYLPQKSDIATVSYWYQTEPHAPFPKLPSKNDLEVN</sequence>
<keyword evidence="3" id="KW-0378">Hydrolase</keyword>
<dbReference type="RefSeq" id="WP_066615478.1">
    <property type="nucleotide sequence ID" value="NZ_JBHSYQ010000003.1"/>
</dbReference>
<comment type="caution">
    <text evidence="3">The sequence shown here is derived from an EMBL/GenBank/DDBJ whole genome shotgun (WGS) entry which is preliminary data.</text>
</comment>
<keyword evidence="2" id="KW-0732">Signal</keyword>
<keyword evidence="4" id="KW-1185">Reference proteome</keyword>
<reference evidence="4" key="1">
    <citation type="journal article" date="2019" name="Int. J. Syst. Evol. Microbiol.">
        <title>The Global Catalogue of Microorganisms (GCM) 10K type strain sequencing project: providing services to taxonomists for standard genome sequencing and annotation.</title>
        <authorList>
            <consortium name="The Broad Institute Genomics Platform"/>
            <consortium name="The Broad Institute Genome Sequencing Center for Infectious Disease"/>
            <person name="Wu L."/>
            <person name="Ma J."/>
        </authorList>
    </citation>
    <scope>NUCLEOTIDE SEQUENCE [LARGE SCALE GENOMIC DNA]</scope>
    <source>
        <strain evidence="4">CGMCC 4.7393</strain>
    </source>
</reference>
<evidence type="ECO:0000313" key="4">
    <source>
        <dbReference type="Proteomes" id="UP001596405"/>
    </source>
</evidence>
<dbReference type="EMBL" id="JBHSYQ010000003">
    <property type="protein sequence ID" value="MFC6997279.1"/>
    <property type="molecule type" value="Genomic_DNA"/>
</dbReference>
<dbReference type="InterPro" id="IPR021345">
    <property type="entry name" value="DUF2961"/>
</dbReference>
<name>A0ABW2DHI0_9BACT</name>
<gene>
    <name evidence="3" type="ORF">ACFQHR_06560</name>
</gene>
<feature type="signal peptide" evidence="2">
    <location>
        <begin position="1"/>
        <end position="19"/>
    </location>
</feature>
<proteinExistence type="predicted"/>
<evidence type="ECO:0000256" key="1">
    <source>
        <dbReference type="SAM" id="MobiDB-lite"/>
    </source>
</evidence>
<evidence type="ECO:0000313" key="3">
    <source>
        <dbReference type="EMBL" id="MFC6997279.1"/>
    </source>
</evidence>
<dbReference type="Proteomes" id="UP001596405">
    <property type="component" value="Unassembled WGS sequence"/>
</dbReference>
<organism evidence="3 4">
    <name type="scientific">Rufibacter roseus</name>
    <dbReference type="NCBI Taxonomy" id="1567108"/>
    <lineage>
        <taxon>Bacteria</taxon>
        <taxon>Pseudomonadati</taxon>
        <taxon>Bacteroidota</taxon>
        <taxon>Cytophagia</taxon>
        <taxon>Cytophagales</taxon>
        <taxon>Hymenobacteraceae</taxon>
        <taxon>Rufibacter</taxon>
    </lineage>
</organism>